<evidence type="ECO:0000256" key="1">
    <source>
        <dbReference type="SAM" id="Phobius"/>
    </source>
</evidence>
<organism evidence="2 3">
    <name type="scientific">Paenibacillus oleatilyticus</name>
    <dbReference type="NCBI Taxonomy" id="2594886"/>
    <lineage>
        <taxon>Bacteria</taxon>
        <taxon>Bacillati</taxon>
        <taxon>Bacillota</taxon>
        <taxon>Bacilli</taxon>
        <taxon>Bacillales</taxon>
        <taxon>Paenibacillaceae</taxon>
        <taxon>Paenibacillus</taxon>
    </lineage>
</organism>
<dbReference type="EMBL" id="JBHDLN010000031">
    <property type="protein sequence ID" value="MFB0847143.1"/>
    <property type="molecule type" value="Genomic_DNA"/>
</dbReference>
<dbReference type="PANTHER" id="PTHR41324">
    <property type="entry name" value="MEMBRANE PROTEIN-RELATED"/>
    <property type="match status" value="1"/>
</dbReference>
<feature type="transmembrane region" description="Helical" evidence="1">
    <location>
        <begin position="17"/>
        <end position="47"/>
    </location>
</feature>
<evidence type="ECO:0000313" key="2">
    <source>
        <dbReference type="EMBL" id="MFB0847143.1"/>
    </source>
</evidence>
<dbReference type="Pfam" id="PF09991">
    <property type="entry name" value="DUF2232"/>
    <property type="match status" value="1"/>
</dbReference>
<accession>A0ABV4VBZ4</accession>
<feature type="transmembrane region" description="Helical" evidence="1">
    <location>
        <begin position="238"/>
        <end position="264"/>
    </location>
</feature>
<name>A0ABV4VBZ4_9BACL</name>
<sequence>MNCLEGSQKPRMLGWSIAYIILLLSIFLPPLSLITAALLMVPVLIMYVKLGTRRFLVHYVVSLAVVYFVASLLAGWLGALLVSVSIFFLPPVIQMGNLYKKRAAARTVLTAGTLTLLGELLLTLVVCFMFGLNPVGSMKRFMMESVQTLPAQVQSIMAIDMDTLVQLMVQMLPLYMIGFSLFYVVISHWLARKVLVRSGESIPAFKPIKDWMLPKSFVWLYLLALILEMFVKDSRSMIFTVLLNLLPLMMAAFAIQAIAFLFFVAHVKRWNKTLPIVGILLLLFFPPAYFMFSLLGVFDVAFPIRDRMTSK</sequence>
<feature type="transmembrane region" description="Helical" evidence="1">
    <location>
        <begin position="276"/>
        <end position="302"/>
    </location>
</feature>
<keyword evidence="1" id="KW-0812">Transmembrane</keyword>
<comment type="caution">
    <text evidence="2">The sequence shown here is derived from an EMBL/GenBank/DDBJ whole genome shotgun (WGS) entry which is preliminary data.</text>
</comment>
<feature type="transmembrane region" description="Helical" evidence="1">
    <location>
        <begin position="172"/>
        <end position="191"/>
    </location>
</feature>
<dbReference type="InterPro" id="IPR018710">
    <property type="entry name" value="DUF2232"/>
</dbReference>
<dbReference type="PANTHER" id="PTHR41324:SF1">
    <property type="entry name" value="DUF2232 DOMAIN-CONTAINING PROTEIN"/>
    <property type="match status" value="1"/>
</dbReference>
<gene>
    <name evidence="2" type="ORF">ACEU3E_33735</name>
</gene>
<keyword evidence="3" id="KW-1185">Reference proteome</keyword>
<feature type="transmembrane region" description="Helical" evidence="1">
    <location>
        <begin position="211"/>
        <end position="231"/>
    </location>
</feature>
<evidence type="ECO:0000313" key="3">
    <source>
        <dbReference type="Proteomes" id="UP001575622"/>
    </source>
</evidence>
<reference evidence="2 3" key="1">
    <citation type="submission" date="2024-09" db="EMBL/GenBank/DDBJ databases">
        <authorList>
            <person name="Makale K.P.P."/>
            <person name="Makhzoum A."/>
            <person name="Rantong G."/>
            <person name="Rahube T.O."/>
        </authorList>
    </citation>
    <scope>NUCLEOTIDE SEQUENCE [LARGE SCALE GENOMIC DNA]</scope>
    <source>
        <strain evidence="2 3">KM_D13</strain>
    </source>
</reference>
<feature type="transmembrane region" description="Helical" evidence="1">
    <location>
        <begin position="59"/>
        <end position="88"/>
    </location>
</feature>
<dbReference type="Proteomes" id="UP001575622">
    <property type="component" value="Unassembled WGS sequence"/>
</dbReference>
<feature type="transmembrane region" description="Helical" evidence="1">
    <location>
        <begin position="108"/>
        <end position="132"/>
    </location>
</feature>
<protein>
    <submittedName>
        <fullName evidence="2">DUF2232 domain-containing protein</fullName>
    </submittedName>
</protein>
<dbReference type="RefSeq" id="WP_373957025.1">
    <property type="nucleotide sequence ID" value="NZ_JBHDLN010000031.1"/>
</dbReference>
<keyword evidence="1" id="KW-1133">Transmembrane helix</keyword>
<proteinExistence type="predicted"/>
<keyword evidence="1" id="KW-0472">Membrane</keyword>